<dbReference type="Gene3D" id="1.10.3210.10">
    <property type="entry name" value="Hypothetical protein af1432"/>
    <property type="match status" value="1"/>
</dbReference>
<dbReference type="InterPro" id="IPR003607">
    <property type="entry name" value="HD/PDEase_dom"/>
</dbReference>
<gene>
    <name evidence="3" type="ORF">ENT08_04820</name>
</gene>
<evidence type="ECO:0000259" key="2">
    <source>
        <dbReference type="PROSITE" id="PS51832"/>
    </source>
</evidence>
<name>A0A7V4G880_9BACT</name>
<feature type="region of interest" description="Disordered" evidence="1">
    <location>
        <begin position="1"/>
        <end position="21"/>
    </location>
</feature>
<feature type="compositionally biased region" description="Basic and acidic residues" evidence="1">
    <location>
        <begin position="1"/>
        <end position="12"/>
    </location>
</feature>
<dbReference type="PANTHER" id="PTHR43155:SF2">
    <property type="entry name" value="CYCLIC DI-GMP PHOSPHODIESTERASE PA4108"/>
    <property type="match status" value="1"/>
</dbReference>
<dbReference type="EMBL" id="DSXI01000285">
    <property type="protein sequence ID" value="HGS05051.1"/>
    <property type="molecule type" value="Genomic_DNA"/>
</dbReference>
<dbReference type="Pfam" id="PF13487">
    <property type="entry name" value="HD_5"/>
    <property type="match status" value="1"/>
</dbReference>
<evidence type="ECO:0000313" key="3">
    <source>
        <dbReference type="EMBL" id="HGS05051.1"/>
    </source>
</evidence>
<dbReference type="InterPro" id="IPR037522">
    <property type="entry name" value="HD_GYP_dom"/>
</dbReference>
<evidence type="ECO:0000256" key="1">
    <source>
        <dbReference type="SAM" id="MobiDB-lite"/>
    </source>
</evidence>
<comment type="caution">
    <text evidence="3">The sequence shown here is derived from an EMBL/GenBank/DDBJ whole genome shotgun (WGS) entry which is preliminary data.</text>
</comment>
<dbReference type="CDD" id="cd00077">
    <property type="entry name" value="HDc"/>
    <property type="match status" value="1"/>
</dbReference>
<sequence length="387" mass="43725">MYHRQRGNERRQIPGLADSAQTAGPSPAVFYFPCGEQPGVGMDMAKLREHVRTHDLKVLRRPLSGEMGAPYLPLALGALMVEERLTFPLFLKVSEGEGGIITFRPCFEEGEILDQSWCDSLARAGIDRLYCREEDAEKVIAYLNNHLLLAGQDSQPTRKRFALMRDHLNLSLYRAFQQPLLAPHLKAARNSLENLGTLIAAGGFPWKYVWELLYLDYTLYNHSVNVGIMALAFLVHLRKPMQDCLAAGLAGLFHDLGFIRLEESLLHQVEPLTEEQWGQVKKHPGLGYQMLKNNGQIPLDSLRLILEHHENADGSGYPQGLPLAQQHPHTRVLFLLEIYDGLTTYRPYRPAHNSFVALKMLQEERGARGLACDPETLKNFIKFLALP</sequence>
<dbReference type="SMART" id="SM00471">
    <property type="entry name" value="HDc"/>
    <property type="match status" value="1"/>
</dbReference>
<dbReference type="PROSITE" id="PS51832">
    <property type="entry name" value="HD_GYP"/>
    <property type="match status" value="1"/>
</dbReference>
<accession>A0A7V4G880</accession>
<protein>
    <submittedName>
        <fullName evidence="3">HD domain-containing protein</fullName>
    </submittedName>
</protein>
<organism evidence="3">
    <name type="scientific">Desulfobacca acetoxidans</name>
    <dbReference type="NCBI Taxonomy" id="60893"/>
    <lineage>
        <taxon>Bacteria</taxon>
        <taxon>Pseudomonadati</taxon>
        <taxon>Thermodesulfobacteriota</taxon>
        <taxon>Desulfobaccia</taxon>
        <taxon>Desulfobaccales</taxon>
        <taxon>Desulfobaccaceae</taxon>
        <taxon>Desulfobacca</taxon>
    </lineage>
</organism>
<feature type="domain" description="HD-GYP" evidence="2">
    <location>
        <begin position="197"/>
        <end position="387"/>
    </location>
</feature>
<proteinExistence type="predicted"/>
<dbReference type="AlphaFoldDB" id="A0A7V4G880"/>
<reference evidence="3" key="1">
    <citation type="journal article" date="2020" name="mSystems">
        <title>Genome- and Community-Level Interaction Insights into Carbon Utilization and Element Cycling Functions of Hydrothermarchaeota in Hydrothermal Sediment.</title>
        <authorList>
            <person name="Zhou Z."/>
            <person name="Liu Y."/>
            <person name="Xu W."/>
            <person name="Pan J."/>
            <person name="Luo Z.H."/>
            <person name="Li M."/>
        </authorList>
    </citation>
    <scope>NUCLEOTIDE SEQUENCE [LARGE SCALE GENOMIC DNA]</scope>
    <source>
        <strain evidence="3">SpSt-548</strain>
    </source>
</reference>
<dbReference type="PANTHER" id="PTHR43155">
    <property type="entry name" value="CYCLIC DI-GMP PHOSPHODIESTERASE PA4108-RELATED"/>
    <property type="match status" value="1"/>
</dbReference>
<dbReference type="SUPFAM" id="SSF109604">
    <property type="entry name" value="HD-domain/PDEase-like"/>
    <property type="match status" value="1"/>
</dbReference>